<evidence type="ECO:0000259" key="9">
    <source>
        <dbReference type="Pfam" id="PF25944"/>
    </source>
</evidence>
<comment type="subcellular location">
    <subcellularLocation>
        <location evidence="1">Cell membrane</location>
    </subcellularLocation>
</comment>
<keyword evidence="5" id="KW-0472">Membrane</keyword>
<evidence type="ECO:0000256" key="5">
    <source>
        <dbReference type="ARBA" id="ARBA00023136"/>
    </source>
</evidence>
<evidence type="ECO:0000256" key="2">
    <source>
        <dbReference type="ARBA" id="ARBA00009477"/>
    </source>
</evidence>
<protein>
    <submittedName>
        <fullName evidence="11">Secretion protein HlyD</fullName>
    </submittedName>
</protein>
<feature type="compositionally biased region" description="Polar residues" evidence="6">
    <location>
        <begin position="397"/>
        <end position="421"/>
    </location>
</feature>
<dbReference type="AlphaFoldDB" id="A0A084IHY4"/>
<comment type="similarity">
    <text evidence="2">Belongs to the membrane fusion protein (MFP) (TC 8.A.1) family.</text>
</comment>
<evidence type="ECO:0000313" key="11">
    <source>
        <dbReference type="EMBL" id="KEZ76318.1"/>
    </source>
</evidence>
<evidence type="ECO:0000256" key="4">
    <source>
        <dbReference type="ARBA" id="ARBA00022519"/>
    </source>
</evidence>
<dbReference type="InterPro" id="IPR058637">
    <property type="entry name" value="YknX-like_C"/>
</dbReference>
<proteinExistence type="inferred from homology"/>
<gene>
    <name evidence="11" type="ORF">C41B8_15615</name>
</gene>
<dbReference type="Gene3D" id="1.10.287.470">
    <property type="entry name" value="Helix hairpin bin"/>
    <property type="match status" value="1"/>
</dbReference>
<keyword evidence="12" id="KW-1185">Reference proteome</keyword>
<evidence type="ECO:0000259" key="8">
    <source>
        <dbReference type="Pfam" id="PF25917"/>
    </source>
</evidence>
<dbReference type="Pfam" id="PF25917">
    <property type="entry name" value="BSH_RND"/>
    <property type="match status" value="1"/>
</dbReference>
<dbReference type="InterPro" id="IPR058626">
    <property type="entry name" value="MdtA-like_b-barrel"/>
</dbReference>
<evidence type="ECO:0000256" key="3">
    <source>
        <dbReference type="ARBA" id="ARBA00022475"/>
    </source>
</evidence>
<feature type="domain" description="Multidrug resistance protein MdtA-like barrel-sandwich hybrid" evidence="8">
    <location>
        <begin position="69"/>
        <end position="211"/>
    </location>
</feature>
<dbReference type="Pfam" id="PF25876">
    <property type="entry name" value="HH_MFP_RND"/>
    <property type="match status" value="1"/>
</dbReference>
<keyword evidence="4" id="KW-0997">Cell inner membrane</keyword>
<dbReference type="Gene3D" id="2.40.50.100">
    <property type="match status" value="1"/>
</dbReference>
<dbReference type="PANTHER" id="PTHR30469">
    <property type="entry name" value="MULTIDRUG RESISTANCE PROTEIN MDTA"/>
    <property type="match status" value="1"/>
</dbReference>
<sequence length="421" mass="43939">MTRRRILTGLILLAAFAALIWFAMSAHHRKSGRRAGAGEHAVPVLTAEAVTRDMPVILDGVGTVQAYQTVTVQPQVGGKLLSLNFKEGQKVKKGDVLAKIDPTTYKADLEQAKATLAKDRAALANARLDLKRYAKLATTNYVSKQQADQARATVRQDEAQVDSDKAAVDSAQATLGYTSVVAPITGRTGIRQVDEGNIVSASSTDIVVLTQLQPIAVVFTLPSEDVARIRAADAKGPLTVRVVGPDGNKVLDTGHLEVINNQVDTTTGTIKLKAVLPNANEQLWPGQFVNVRLQVGTLSNATVVPVAAVQQGPNGAFVYGIDHGKATMRAITVAQQNETEAVIAKGVKPGETVITAGFGQLSDGAKVKVDQSNAQSAPADSAKASQSVGHAGESDGNAASTPDGTHNGTDGAGQSKQPAQP</sequence>
<dbReference type="SUPFAM" id="SSF111369">
    <property type="entry name" value="HlyD-like secretion proteins"/>
    <property type="match status" value="1"/>
</dbReference>
<dbReference type="EMBL" id="APNK01000033">
    <property type="protein sequence ID" value="KEZ76318.1"/>
    <property type="molecule type" value="Genomic_DNA"/>
</dbReference>
<evidence type="ECO:0000313" key="12">
    <source>
        <dbReference type="Proteomes" id="UP000028302"/>
    </source>
</evidence>
<dbReference type="STRING" id="1304275.C41B8_15615"/>
<accession>A0A084IHY4</accession>
<evidence type="ECO:0000259" key="10">
    <source>
        <dbReference type="Pfam" id="PF25989"/>
    </source>
</evidence>
<feature type="domain" description="Multidrug resistance protein MdtA-like alpha-helical hairpin" evidence="7">
    <location>
        <begin position="109"/>
        <end position="178"/>
    </location>
</feature>
<keyword evidence="3" id="KW-1003">Cell membrane</keyword>
<dbReference type="OrthoDB" id="9783047at2"/>
<evidence type="ECO:0000256" key="6">
    <source>
        <dbReference type="SAM" id="MobiDB-lite"/>
    </source>
</evidence>
<dbReference type="GO" id="GO:0015562">
    <property type="term" value="F:efflux transmembrane transporter activity"/>
    <property type="evidence" value="ECO:0007669"/>
    <property type="project" value="TreeGrafter"/>
</dbReference>
<dbReference type="eggNOG" id="COG0845">
    <property type="taxonomic scope" value="Bacteria"/>
</dbReference>
<evidence type="ECO:0000259" key="7">
    <source>
        <dbReference type="Pfam" id="PF25876"/>
    </source>
</evidence>
<dbReference type="InterPro" id="IPR006143">
    <property type="entry name" value="RND_pump_MFP"/>
</dbReference>
<dbReference type="Proteomes" id="UP000028302">
    <property type="component" value="Unassembled WGS sequence"/>
</dbReference>
<dbReference type="RefSeq" id="WP_051883655.1">
    <property type="nucleotide sequence ID" value="NZ_APNK01000033.1"/>
</dbReference>
<feature type="compositionally biased region" description="Polar residues" evidence="6">
    <location>
        <begin position="370"/>
        <end position="388"/>
    </location>
</feature>
<organism evidence="11 12">
    <name type="scientific">Salinisphaera hydrothermalis (strain C41B8)</name>
    <dbReference type="NCBI Taxonomy" id="1304275"/>
    <lineage>
        <taxon>Bacteria</taxon>
        <taxon>Pseudomonadati</taxon>
        <taxon>Pseudomonadota</taxon>
        <taxon>Gammaproteobacteria</taxon>
        <taxon>Salinisphaerales</taxon>
        <taxon>Salinisphaeraceae</taxon>
        <taxon>Salinisphaera</taxon>
    </lineage>
</organism>
<name>A0A084IHY4_SALHC</name>
<dbReference type="GO" id="GO:1990281">
    <property type="term" value="C:efflux pump complex"/>
    <property type="evidence" value="ECO:0007669"/>
    <property type="project" value="TreeGrafter"/>
</dbReference>
<dbReference type="InterPro" id="IPR058625">
    <property type="entry name" value="MdtA-like_BSH"/>
</dbReference>
<dbReference type="PANTHER" id="PTHR30469:SF12">
    <property type="entry name" value="MULTIDRUG RESISTANCE PROTEIN MDTA"/>
    <property type="match status" value="1"/>
</dbReference>
<dbReference type="NCBIfam" id="TIGR01730">
    <property type="entry name" value="RND_mfp"/>
    <property type="match status" value="1"/>
</dbReference>
<feature type="domain" description="Multidrug resistance protein MdtA-like beta-barrel" evidence="9">
    <location>
        <begin position="214"/>
        <end position="297"/>
    </location>
</feature>
<dbReference type="Pfam" id="PF25989">
    <property type="entry name" value="YknX_C"/>
    <property type="match status" value="1"/>
</dbReference>
<dbReference type="PATRIC" id="fig|1304275.5.peg.3194"/>
<reference evidence="11 12" key="1">
    <citation type="submission" date="2013-03" db="EMBL/GenBank/DDBJ databases">
        <title>Salinisphaera hydrothermalis C41B8 Genome Sequencing.</title>
        <authorList>
            <person name="Li C."/>
            <person name="Lai Q."/>
            <person name="Shao Z."/>
        </authorList>
    </citation>
    <scope>NUCLEOTIDE SEQUENCE [LARGE SCALE GENOMIC DNA]</scope>
    <source>
        <strain evidence="11 12">C41B8</strain>
    </source>
</reference>
<dbReference type="InterPro" id="IPR058624">
    <property type="entry name" value="MdtA-like_HH"/>
</dbReference>
<evidence type="ECO:0000256" key="1">
    <source>
        <dbReference type="ARBA" id="ARBA00004236"/>
    </source>
</evidence>
<feature type="domain" description="YknX-like C-terminal permuted SH3-like" evidence="10">
    <location>
        <begin position="302"/>
        <end position="369"/>
    </location>
</feature>
<dbReference type="Pfam" id="PF25944">
    <property type="entry name" value="Beta-barrel_RND"/>
    <property type="match status" value="1"/>
</dbReference>
<comment type="caution">
    <text evidence="11">The sequence shown here is derived from an EMBL/GenBank/DDBJ whole genome shotgun (WGS) entry which is preliminary data.</text>
</comment>
<feature type="region of interest" description="Disordered" evidence="6">
    <location>
        <begin position="369"/>
        <end position="421"/>
    </location>
</feature>
<dbReference type="Gene3D" id="2.40.30.170">
    <property type="match status" value="1"/>
</dbReference>
<dbReference type="Gene3D" id="2.40.420.20">
    <property type="match status" value="1"/>
</dbReference>